<protein>
    <submittedName>
        <fullName evidence="3">RNA binding protein</fullName>
    </submittedName>
</protein>
<dbReference type="EMBL" id="AZDX01000005">
    <property type="protein sequence ID" value="KRL07692.1"/>
    <property type="molecule type" value="Genomic_DNA"/>
</dbReference>
<dbReference type="InterPro" id="IPR002942">
    <property type="entry name" value="S4_RNA-bd"/>
</dbReference>
<dbReference type="Gene3D" id="3.10.290.10">
    <property type="entry name" value="RNA-binding S4 domain"/>
    <property type="match status" value="1"/>
</dbReference>
<dbReference type="Gene3D" id="3.30.70.330">
    <property type="match status" value="1"/>
</dbReference>
<dbReference type="PANTHER" id="PTHR13633:SF3">
    <property type="entry name" value="MITOCHONDRIAL TRANSCRIPTION RESCUE FACTOR 1"/>
    <property type="match status" value="1"/>
</dbReference>
<dbReference type="RefSeq" id="WP_057869018.1">
    <property type="nucleotide sequence ID" value="NZ_AZDX01000005.1"/>
</dbReference>
<dbReference type="STRING" id="1423759.FC92_GL001638"/>
<evidence type="ECO:0000313" key="3">
    <source>
        <dbReference type="EMBL" id="KRL07692.1"/>
    </source>
</evidence>
<dbReference type="Gene3D" id="3.30.1370.160">
    <property type="match status" value="1"/>
</dbReference>
<gene>
    <name evidence="3" type="ORF">FC92_GL001638</name>
</gene>
<keyword evidence="1" id="KW-0694">RNA-binding</keyword>
<comment type="caution">
    <text evidence="3">The sequence shown here is derived from an EMBL/GenBank/DDBJ whole genome shotgun (WGS) entry which is preliminary data.</text>
</comment>
<dbReference type="GO" id="GO:0003723">
    <property type="term" value="F:RNA binding"/>
    <property type="evidence" value="ECO:0007669"/>
    <property type="project" value="UniProtKB-KW"/>
</dbReference>
<evidence type="ECO:0000259" key="2">
    <source>
        <dbReference type="SMART" id="SM00363"/>
    </source>
</evidence>
<dbReference type="InterPro" id="IPR012677">
    <property type="entry name" value="Nucleotide-bd_a/b_plait_sf"/>
</dbReference>
<evidence type="ECO:0000256" key="1">
    <source>
        <dbReference type="PROSITE-ProRule" id="PRU00182"/>
    </source>
</evidence>
<reference evidence="3 4" key="1">
    <citation type="journal article" date="2015" name="Genome Announc.">
        <title>Expanding the biotechnology potential of lactobacilli through comparative genomics of 213 strains and associated genera.</title>
        <authorList>
            <person name="Sun Z."/>
            <person name="Harris H.M."/>
            <person name="McCann A."/>
            <person name="Guo C."/>
            <person name="Argimon S."/>
            <person name="Zhang W."/>
            <person name="Yang X."/>
            <person name="Jeffery I.B."/>
            <person name="Cooney J.C."/>
            <person name="Kagawa T.F."/>
            <person name="Liu W."/>
            <person name="Song Y."/>
            <person name="Salvetti E."/>
            <person name="Wrobel A."/>
            <person name="Rasinkangas P."/>
            <person name="Parkhill J."/>
            <person name="Rea M.C."/>
            <person name="O'Sullivan O."/>
            <person name="Ritari J."/>
            <person name="Douillard F.P."/>
            <person name="Paul Ross R."/>
            <person name="Yang R."/>
            <person name="Briner A.E."/>
            <person name="Felis G.E."/>
            <person name="de Vos W.M."/>
            <person name="Barrangou R."/>
            <person name="Klaenhammer T.R."/>
            <person name="Caufield P.W."/>
            <person name="Cui Y."/>
            <person name="Zhang H."/>
            <person name="O'Toole P.W."/>
        </authorList>
    </citation>
    <scope>NUCLEOTIDE SEQUENCE [LARGE SCALE GENOMIC DNA]</scope>
    <source>
        <strain evidence="3 4">DSM 19519</strain>
    </source>
</reference>
<dbReference type="PANTHER" id="PTHR13633">
    <property type="entry name" value="MITOCHONDRIAL TRANSCRIPTION RESCUE FACTOR 1"/>
    <property type="match status" value="1"/>
</dbReference>
<dbReference type="Proteomes" id="UP000051448">
    <property type="component" value="Unassembled WGS sequence"/>
</dbReference>
<dbReference type="InterPro" id="IPR040591">
    <property type="entry name" value="RqcP2_RBD"/>
</dbReference>
<proteinExistence type="predicted"/>
<dbReference type="InterPro" id="IPR036986">
    <property type="entry name" value="S4_RNA-bd_sf"/>
</dbReference>
<feature type="domain" description="RNA-binding S4" evidence="2">
    <location>
        <begin position="184"/>
        <end position="244"/>
    </location>
</feature>
<dbReference type="GeneID" id="98311334"/>
<dbReference type="PATRIC" id="fig|1423759.3.peg.1712"/>
<dbReference type="SMART" id="SM00363">
    <property type="entry name" value="S4"/>
    <property type="match status" value="1"/>
</dbReference>
<dbReference type="Pfam" id="PF17774">
    <property type="entry name" value="YlmH_RBD"/>
    <property type="match status" value="1"/>
</dbReference>
<name>A0A0R1MI98_9LACO</name>
<dbReference type="AlphaFoldDB" id="A0A0R1MI98"/>
<dbReference type="CDD" id="cd00165">
    <property type="entry name" value="S4"/>
    <property type="match status" value="1"/>
</dbReference>
<dbReference type="SUPFAM" id="SSF55174">
    <property type="entry name" value="Alpha-L RNA-binding motif"/>
    <property type="match status" value="1"/>
</dbReference>
<dbReference type="OrthoDB" id="9812787at2"/>
<organism evidence="3 4">
    <name type="scientific">Liquorilactobacillus hordei DSM 19519</name>
    <dbReference type="NCBI Taxonomy" id="1423759"/>
    <lineage>
        <taxon>Bacteria</taxon>
        <taxon>Bacillati</taxon>
        <taxon>Bacillota</taxon>
        <taxon>Bacilli</taxon>
        <taxon>Lactobacillales</taxon>
        <taxon>Lactobacillaceae</taxon>
        <taxon>Liquorilactobacillus</taxon>
    </lineage>
</organism>
<sequence length="261" mass="30015">MDKQTIYQHFRSEESPIIDELSSLMTQAATEYRPILTDFLNPREVYIAQTLLNTEPDLRMKTSGLFHKAERRRALFYPRYYEPNDADFEFSLILVKYPTKFATLKHSQVLGALTNIGIRRSLIGDIVTDSERWQFVTATNMVNFLKLQVESIGKVKVHLEEVDKAEIIAPIDGWQNYQLTVSSLRLDTLIAGVYNLSRKHVKDLLGSGKVVLNWMNIEKPDVEVAEHDIVSVRGYGRFRLNELQGVSKKGKIRVKTDVLKK</sequence>
<dbReference type="PROSITE" id="PS50889">
    <property type="entry name" value="S4"/>
    <property type="match status" value="1"/>
</dbReference>
<evidence type="ECO:0000313" key="4">
    <source>
        <dbReference type="Proteomes" id="UP000051448"/>
    </source>
</evidence>
<accession>A0A0R1MI98</accession>
<keyword evidence="4" id="KW-1185">Reference proteome</keyword>